<feature type="compositionally biased region" description="Polar residues" evidence="1">
    <location>
        <begin position="50"/>
        <end position="65"/>
    </location>
</feature>
<evidence type="ECO:0000313" key="2">
    <source>
        <dbReference type="EMBL" id="GIQ80396.1"/>
    </source>
</evidence>
<comment type="caution">
    <text evidence="2">The sequence shown here is derived from an EMBL/GenBank/DDBJ whole genome shotgun (WGS) entry which is preliminary data.</text>
</comment>
<dbReference type="AlphaFoldDB" id="A0A9K3GFP9"/>
<dbReference type="EMBL" id="BDIP01000161">
    <property type="protein sequence ID" value="GIQ80396.1"/>
    <property type="molecule type" value="Genomic_DNA"/>
</dbReference>
<gene>
    <name evidence="2" type="ORF">KIPB_001190</name>
</gene>
<feature type="region of interest" description="Disordered" evidence="1">
    <location>
        <begin position="39"/>
        <end position="79"/>
    </location>
</feature>
<reference evidence="2 3" key="1">
    <citation type="journal article" date="2018" name="PLoS ONE">
        <title>The draft genome of Kipferlia bialata reveals reductive genome evolution in fornicate parasites.</title>
        <authorList>
            <person name="Tanifuji G."/>
            <person name="Takabayashi S."/>
            <person name="Kume K."/>
            <person name="Takagi M."/>
            <person name="Nakayama T."/>
            <person name="Kamikawa R."/>
            <person name="Inagaki Y."/>
            <person name="Hashimoto T."/>
        </authorList>
    </citation>
    <scope>NUCLEOTIDE SEQUENCE [LARGE SCALE GENOMIC DNA]</scope>
    <source>
        <strain evidence="2">NY0173</strain>
    </source>
</reference>
<accession>A0A9K3GFP9</accession>
<protein>
    <submittedName>
        <fullName evidence="2">Uncharacterized protein</fullName>
    </submittedName>
</protein>
<dbReference type="Proteomes" id="UP000265618">
    <property type="component" value="Unassembled WGS sequence"/>
</dbReference>
<organism evidence="2 3">
    <name type="scientific">Kipferlia bialata</name>
    <dbReference type="NCBI Taxonomy" id="797122"/>
    <lineage>
        <taxon>Eukaryota</taxon>
        <taxon>Metamonada</taxon>
        <taxon>Carpediemonas-like organisms</taxon>
        <taxon>Kipferlia</taxon>
    </lineage>
</organism>
<evidence type="ECO:0000313" key="3">
    <source>
        <dbReference type="Proteomes" id="UP000265618"/>
    </source>
</evidence>
<name>A0A9K3GFP9_9EUKA</name>
<sequence length="149" mass="15867">MYPYFQVPPLTDEEIRQLKKISEMTPDEKTAITQKVSEAGGLAHTPMGHQDSTGVATPTTETHTLPPSAHADPPPHAANTHAALSLPVQARHPATVPAAVLVTVLLACHTCHTRACLWVYHVVDTTTLSLAPEVCVGLEPCPATEPTLT</sequence>
<keyword evidence="3" id="KW-1185">Reference proteome</keyword>
<feature type="compositionally biased region" description="Low complexity" evidence="1">
    <location>
        <begin position="66"/>
        <end position="79"/>
    </location>
</feature>
<proteinExistence type="predicted"/>
<evidence type="ECO:0000256" key="1">
    <source>
        <dbReference type="SAM" id="MobiDB-lite"/>
    </source>
</evidence>